<feature type="domain" description="D-isomer specific 2-hydroxyacid dehydrogenase NAD-binding" evidence="6">
    <location>
        <begin position="104"/>
        <end position="284"/>
    </location>
</feature>
<dbReference type="EMBL" id="JAOANI010000004">
    <property type="protein sequence ID" value="MCT7357640.1"/>
    <property type="molecule type" value="Genomic_DNA"/>
</dbReference>
<evidence type="ECO:0000313" key="8">
    <source>
        <dbReference type="Proteomes" id="UP001147830"/>
    </source>
</evidence>
<dbReference type="Proteomes" id="UP001147830">
    <property type="component" value="Unassembled WGS sequence"/>
</dbReference>
<dbReference type="SUPFAM" id="SSF51735">
    <property type="entry name" value="NAD(P)-binding Rossmann-fold domains"/>
    <property type="match status" value="1"/>
</dbReference>
<proteinExistence type="inferred from homology"/>
<protein>
    <submittedName>
        <fullName evidence="7">Glycerate dehydrogenase</fullName>
    </submittedName>
</protein>
<evidence type="ECO:0000313" key="7">
    <source>
        <dbReference type="EMBL" id="MCT7357640.1"/>
    </source>
</evidence>
<dbReference type="PROSITE" id="PS00670">
    <property type="entry name" value="D_2_HYDROXYACID_DH_2"/>
    <property type="match status" value="1"/>
</dbReference>
<evidence type="ECO:0000259" key="5">
    <source>
        <dbReference type="Pfam" id="PF00389"/>
    </source>
</evidence>
<keyword evidence="2 4" id="KW-0560">Oxidoreductase</keyword>
<dbReference type="InterPro" id="IPR029753">
    <property type="entry name" value="D-isomer_DH_CS"/>
</dbReference>
<keyword evidence="8" id="KW-1185">Reference proteome</keyword>
<dbReference type="PROSITE" id="PS00671">
    <property type="entry name" value="D_2_HYDROXYACID_DH_3"/>
    <property type="match status" value="1"/>
</dbReference>
<name>A0A9X2WCJ0_9GAMM</name>
<dbReference type="RefSeq" id="WP_260974577.1">
    <property type="nucleotide sequence ID" value="NZ_JAOANI010000004.1"/>
</dbReference>
<dbReference type="Gene3D" id="3.40.50.720">
    <property type="entry name" value="NAD(P)-binding Rossmann-like Domain"/>
    <property type="match status" value="2"/>
</dbReference>
<reference evidence="7" key="1">
    <citation type="journal article" date="2022" name="Front. Microbiol.">
        <title>Genome-based taxonomic rearrangement of Oceanobacter-related bacteria including the description of Thalassolituus hydrocarbonoclasticus sp. nov. and Thalassolituus pacificus sp. nov. and emended description of the genus Thalassolituus.</title>
        <authorList>
            <person name="Dong C."/>
            <person name="Wei L."/>
            <person name="Wang J."/>
            <person name="Lai Q."/>
            <person name="Huang Z."/>
            <person name="Shao Z."/>
        </authorList>
    </citation>
    <scope>NUCLEOTIDE SEQUENCE</scope>
    <source>
        <strain evidence="7">59MF3M-4</strain>
    </source>
</reference>
<dbReference type="InterPro" id="IPR006139">
    <property type="entry name" value="D-isomer_2_OHA_DH_cat_dom"/>
</dbReference>
<evidence type="ECO:0000256" key="1">
    <source>
        <dbReference type="ARBA" id="ARBA00005854"/>
    </source>
</evidence>
<sequence length="307" mass="33085">MKAVLLDADTLGTDIDLSPIRDAVSELRVHARTHPEQLKEHLADADLILTNKVLIPDWAMHGRKGILVLATGTNNIDMAAARALGVPVRNVSNYGTHSVAQHTLMLMLALAARLPLYQHDVAAGAWQHSPFFCLLNHRTTELAGKTLVIVGQGALGSAVAKLADALGMIVKFSARPGGDDDRRPAFAELIKEADVLSFHCPLNEHTQQLLNRDNIDHLKRGCLVINCARGGIIDEMAALWALQAGHLGGLAVDVLPIEPPQQGHPLLSALKQGNLNLIVTPHNAWISPQARQNIIHLTAQNIASLMA</sequence>
<reference evidence="7" key="2">
    <citation type="submission" date="2022-08" db="EMBL/GenBank/DDBJ databases">
        <authorList>
            <person name="Dong C."/>
        </authorList>
    </citation>
    <scope>NUCLEOTIDE SEQUENCE</scope>
    <source>
        <strain evidence="7">59MF3M-4</strain>
    </source>
</reference>
<dbReference type="InterPro" id="IPR006140">
    <property type="entry name" value="D-isomer_DH_NAD-bd"/>
</dbReference>
<dbReference type="AlphaFoldDB" id="A0A9X2WCJ0"/>
<evidence type="ECO:0000256" key="4">
    <source>
        <dbReference type="RuleBase" id="RU003719"/>
    </source>
</evidence>
<comment type="caution">
    <text evidence="7">The sequence shown here is derived from an EMBL/GenBank/DDBJ whole genome shotgun (WGS) entry which is preliminary data.</text>
</comment>
<dbReference type="SUPFAM" id="SSF52283">
    <property type="entry name" value="Formate/glycerate dehydrogenase catalytic domain-like"/>
    <property type="match status" value="1"/>
</dbReference>
<comment type="similarity">
    <text evidence="1 4">Belongs to the D-isomer specific 2-hydroxyacid dehydrogenase family.</text>
</comment>
<accession>A0A9X2WCJ0</accession>
<dbReference type="Pfam" id="PF00389">
    <property type="entry name" value="2-Hacid_dh"/>
    <property type="match status" value="1"/>
</dbReference>
<evidence type="ECO:0000256" key="3">
    <source>
        <dbReference type="ARBA" id="ARBA00023027"/>
    </source>
</evidence>
<dbReference type="Pfam" id="PF02826">
    <property type="entry name" value="2-Hacid_dh_C"/>
    <property type="match status" value="1"/>
</dbReference>
<dbReference type="InterPro" id="IPR050418">
    <property type="entry name" value="D-iso_2-hydroxyacid_DH_PdxB"/>
</dbReference>
<organism evidence="7 8">
    <name type="scientific">Thalassolituus pacificus</name>
    <dbReference type="NCBI Taxonomy" id="2975440"/>
    <lineage>
        <taxon>Bacteria</taxon>
        <taxon>Pseudomonadati</taxon>
        <taxon>Pseudomonadota</taxon>
        <taxon>Gammaproteobacteria</taxon>
        <taxon>Oceanospirillales</taxon>
        <taxon>Oceanospirillaceae</taxon>
        <taxon>Thalassolituus</taxon>
    </lineage>
</organism>
<dbReference type="GO" id="GO:0051287">
    <property type="term" value="F:NAD binding"/>
    <property type="evidence" value="ECO:0007669"/>
    <property type="project" value="InterPro"/>
</dbReference>
<dbReference type="PANTHER" id="PTHR43761">
    <property type="entry name" value="D-ISOMER SPECIFIC 2-HYDROXYACID DEHYDROGENASE FAMILY PROTEIN (AFU_ORTHOLOGUE AFUA_1G13630)"/>
    <property type="match status" value="1"/>
</dbReference>
<gene>
    <name evidence="7" type="ORF">NYR02_01205</name>
</gene>
<dbReference type="GO" id="GO:0016616">
    <property type="term" value="F:oxidoreductase activity, acting on the CH-OH group of donors, NAD or NADP as acceptor"/>
    <property type="evidence" value="ECO:0007669"/>
    <property type="project" value="InterPro"/>
</dbReference>
<evidence type="ECO:0000259" key="6">
    <source>
        <dbReference type="Pfam" id="PF02826"/>
    </source>
</evidence>
<dbReference type="PANTHER" id="PTHR43761:SF1">
    <property type="entry name" value="D-ISOMER SPECIFIC 2-HYDROXYACID DEHYDROGENASE CATALYTIC DOMAIN-CONTAINING PROTEIN-RELATED"/>
    <property type="match status" value="1"/>
</dbReference>
<feature type="domain" description="D-isomer specific 2-hydroxyacid dehydrogenase catalytic" evidence="5">
    <location>
        <begin position="16"/>
        <end position="305"/>
    </location>
</feature>
<keyword evidence="3" id="KW-0520">NAD</keyword>
<dbReference type="InterPro" id="IPR036291">
    <property type="entry name" value="NAD(P)-bd_dom_sf"/>
</dbReference>
<evidence type="ECO:0000256" key="2">
    <source>
        <dbReference type="ARBA" id="ARBA00023002"/>
    </source>
</evidence>